<dbReference type="Gene3D" id="3.40.50.2000">
    <property type="entry name" value="Glycogen Phosphorylase B"/>
    <property type="match status" value="2"/>
</dbReference>
<accession>A0A7X7LU96</accession>
<evidence type="ECO:0000256" key="1">
    <source>
        <dbReference type="RuleBase" id="RU003513"/>
    </source>
</evidence>
<protein>
    <submittedName>
        <fullName evidence="3">UDP-N-acetylglucosamine 2-epimerase (Non-hydrolyzing)</fullName>
        <ecNumber evidence="3">5.1.3.14</ecNumber>
    </submittedName>
</protein>
<dbReference type="CDD" id="cd03786">
    <property type="entry name" value="GTB_UDP-GlcNAc_2-Epimerase"/>
    <property type="match status" value="1"/>
</dbReference>
<feature type="domain" description="UDP-N-acetylglucosamine 2-epimerase" evidence="2">
    <location>
        <begin position="24"/>
        <end position="362"/>
    </location>
</feature>
<dbReference type="SUPFAM" id="SSF53756">
    <property type="entry name" value="UDP-Glycosyltransferase/glycogen phosphorylase"/>
    <property type="match status" value="1"/>
</dbReference>
<reference evidence="3 4" key="1">
    <citation type="journal article" date="2020" name="Biotechnol. Biofuels">
        <title>New insights from the biogas microbiome by comprehensive genome-resolved metagenomics of nearly 1600 species originating from multiple anaerobic digesters.</title>
        <authorList>
            <person name="Campanaro S."/>
            <person name="Treu L."/>
            <person name="Rodriguez-R L.M."/>
            <person name="Kovalovszki A."/>
            <person name="Ziels R.M."/>
            <person name="Maus I."/>
            <person name="Zhu X."/>
            <person name="Kougias P.G."/>
            <person name="Basile A."/>
            <person name="Luo G."/>
            <person name="Schluter A."/>
            <person name="Konstantinidis K.T."/>
            <person name="Angelidaki I."/>
        </authorList>
    </citation>
    <scope>NUCLEOTIDE SEQUENCE [LARGE SCALE GENOMIC DNA]</scope>
    <source>
        <strain evidence="3">AS06rmzACSIP_256</strain>
    </source>
</reference>
<dbReference type="PANTHER" id="PTHR43174">
    <property type="entry name" value="UDP-N-ACETYLGLUCOSAMINE 2-EPIMERASE"/>
    <property type="match status" value="1"/>
</dbReference>
<name>A0A7X7LU96_9RHOO</name>
<evidence type="ECO:0000313" key="4">
    <source>
        <dbReference type="Proteomes" id="UP000536534"/>
    </source>
</evidence>
<evidence type="ECO:0000313" key="3">
    <source>
        <dbReference type="EMBL" id="NLF53349.1"/>
    </source>
</evidence>
<dbReference type="InterPro" id="IPR003331">
    <property type="entry name" value="UDP_GlcNAc_Epimerase_2_dom"/>
</dbReference>
<keyword evidence="1 3" id="KW-0413">Isomerase</keyword>
<evidence type="ECO:0000259" key="2">
    <source>
        <dbReference type="Pfam" id="PF02350"/>
    </source>
</evidence>
<dbReference type="Pfam" id="PF02350">
    <property type="entry name" value="Epimerase_2"/>
    <property type="match status" value="1"/>
</dbReference>
<dbReference type="AlphaFoldDB" id="A0A7X7LU96"/>
<gene>
    <name evidence="3" type="primary">wecB</name>
    <name evidence="3" type="ORF">GX576_02880</name>
</gene>
<dbReference type="EMBL" id="JAAYYV010000076">
    <property type="protein sequence ID" value="NLF53349.1"/>
    <property type="molecule type" value="Genomic_DNA"/>
</dbReference>
<dbReference type="InterPro" id="IPR029767">
    <property type="entry name" value="WecB-like"/>
</dbReference>
<dbReference type="Proteomes" id="UP000536534">
    <property type="component" value="Unassembled WGS sequence"/>
</dbReference>
<sequence>MPKLIHLVAGARPNFMKIAPIVRALERQPERFAYRIVHTGQHYDREMSEVFFDELGIPQPDHHLDCGGGSHAEQTAKIMVAFEKVCLQERPDCVLVVGDVNSTLACSIVAKKMHIPVAHVEAGLRSGDRDMPEEINRLVTDSISDWFFCTEPAGVDNLLAEGKPKAAVFHVGHVMVDNLLFQRERLGGTDSGSFPSAALKAELGRYGIVTLHRPSNVDEPEVLAGIVDALNTISADLPLVFPVHPRTRANLERFGITPGPRIHLIGPAAYMDFLNLWKDAVLILTDSGGLQEESTALGVPCLTLRRNTERPITVDEGTNVLVGTDPAAIVREARAILGGKGKSGRRPALWDGRAAERIVELLDRALATA</sequence>
<dbReference type="EC" id="5.1.3.14" evidence="3"/>
<dbReference type="NCBIfam" id="TIGR00236">
    <property type="entry name" value="wecB"/>
    <property type="match status" value="1"/>
</dbReference>
<organism evidence="3 4">
    <name type="scientific">Thauera phenolivorans</name>
    <dbReference type="NCBI Taxonomy" id="1792543"/>
    <lineage>
        <taxon>Bacteria</taxon>
        <taxon>Pseudomonadati</taxon>
        <taxon>Pseudomonadota</taxon>
        <taxon>Betaproteobacteria</taxon>
        <taxon>Rhodocyclales</taxon>
        <taxon>Zoogloeaceae</taxon>
        <taxon>Thauera</taxon>
    </lineage>
</organism>
<comment type="caution">
    <text evidence="3">The sequence shown here is derived from an EMBL/GenBank/DDBJ whole genome shotgun (WGS) entry which is preliminary data.</text>
</comment>
<comment type="similarity">
    <text evidence="1">Belongs to the UDP-N-acetylglucosamine 2-epimerase family.</text>
</comment>
<dbReference type="GO" id="GO:0008761">
    <property type="term" value="F:UDP-N-acetylglucosamine 2-epimerase activity"/>
    <property type="evidence" value="ECO:0007669"/>
    <property type="project" value="UniProtKB-EC"/>
</dbReference>
<dbReference type="PANTHER" id="PTHR43174:SF1">
    <property type="entry name" value="UDP-N-ACETYLGLUCOSAMINE 2-EPIMERASE"/>
    <property type="match status" value="1"/>
</dbReference>
<proteinExistence type="inferred from homology"/>